<evidence type="ECO:0000313" key="2">
    <source>
        <dbReference type="Proteomes" id="UP000009138"/>
    </source>
</evidence>
<dbReference type="AlphaFoldDB" id="I1C9K9"/>
<reference evidence="1 2" key="1">
    <citation type="journal article" date="2009" name="PLoS Genet.">
        <title>Genomic analysis of the basal lineage fungus Rhizopus oryzae reveals a whole-genome duplication.</title>
        <authorList>
            <person name="Ma L.-J."/>
            <person name="Ibrahim A.S."/>
            <person name="Skory C."/>
            <person name="Grabherr M.G."/>
            <person name="Burger G."/>
            <person name="Butler M."/>
            <person name="Elias M."/>
            <person name="Idnurm A."/>
            <person name="Lang B.F."/>
            <person name="Sone T."/>
            <person name="Abe A."/>
            <person name="Calvo S.E."/>
            <person name="Corrochano L.M."/>
            <person name="Engels R."/>
            <person name="Fu J."/>
            <person name="Hansberg W."/>
            <person name="Kim J.-M."/>
            <person name="Kodira C.D."/>
            <person name="Koehrsen M.J."/>
            <person name="Liu B."/>
            <person name="Miranda-Saavedra D."/>
            <person name="O'Leary S."/>
            <person name="Ortiz-Castellanos L."/>
            <person name="Poulter R."/>
            <person name="Rodriguez-Romero J."/>
            <person name="Ruiz-Herrera J."/>
            <person name="Shen Y.-Q."/>
            <person name="Zeng Q."/>
            <person name="Galagan J."/>
            <person name="Birren B.W."/>
            <person name="Cuomo C.A."/>
            <person name="Wickes B.L."/>
        </authorList>
    </citation>
    <scope>NUCLEOTIDE SEQUENCE [LARGE SCALE GENOMIC DNA]</scope>
    <source>
        <strain evidence="2">RA 99-880 / ATCC MYA-4621 / FGSC 9543 / NRRL 43880</strain>
    </source>
</reference>
<organism evidence="1 2">
    <name type="scientific">Rhizopus delemar (strain RA 99-880 / ATCC MYA-4621 / FGSC 9543 / NRRL 43880)</name>
    <name type="common">Mucormycosis agent</name>
    <name type="synonym">Rhizopus arrhizus var. delemar</name>
    <dbReference type="NCBI Taxonomy" id="246409"/>
    <lineage>
        <taxon>Eukaryota</taxon>
        <taxon>Fungi</taxon>
        <taxon>Fungi incertae sedis</taxon>
        <taxon>Mucoromycota</taxon>
        <taxon>Mucoromycotina</taxon>
        <taxon>Mucoromycetes</taxon>
        <taxon>Mucorales</taxon>
        <taxon>Mucorineae</taxon>
        <taxon>Rhizopodaceae</taxon>
        <taxon>Rhizopus</taxon>
    </lineage>
</organism>
<dbReference type="VEuPathDB" id="FungiDB:RO3G_09849"/>
<dbReference type="EMBL" id="CH476738">
    <property type="protein sequence ID" value="EIE85139.1"/>
    <property type="molecule type" value="Genomic_DNA"/>
</dbReference>
<name>I1C9K9_RHIO9</name>
<protein>
    <submittedName>
        <fullName evidence="1">Uncharacterized protein</fullName>
    </submittedName>
</protein>
<keyword evidence="2" id="KW-1185">Reference proteome</keyword>
<evidence type="ECO:0000313" key="1">
    <source>
        <dbReference type="EMBL" id="EIE85139.1"/>
    </source>
</evidence>
<sequence>MTRFLIIRNVPLSINETTLFLLFEFALNNGVDAPSFTTGGICEEDVDATVGGTF</sequence>
<accession>I1C9K9</accession>
<proteinExistence type="predicted"/>
<dbReference type="InParanoid" id="I1C9K9"/>
<gene>
    <name evidence="1" type="ORF">RO3G_09849</name>
</gene>
<dbReference type="GeneID" id="93616815"/>
<dbReference type="Proteomes" id="UP000009138">
    <property type="component" value="Unassembled WGS sequence"/>
</dbReference>
<dbReference type="RefSeq" id="XP_067520535.1">
    <property type="nucleotide sequence ID" value="XM_067664434.1"/>
</dbReference>